<evidence type="ECO:0000256" key="5">
    <source>
        <dbReference type="ARBA" id="ARBA00023002"/>
    </source>
</evidence>
<feature type="domain" description="FAD-binding PCMH-type" evidence="6">
    <location>
        <begin position="49"/>
        <end position="217"/>
    </location>
</feature>
<dbReference type="PROSITE" id="PS51387">
    <property type="entry name" value="FAD_PCMH"/>
    <property type="match status" value="1"/>
</dbReference>
<dbReference type="SUPFAM" id="SSF56176">
    <property type="entry name" value="FAD-binding/transporter-associated domain-like"/>
    <property type="match status" value="1"/>
</dbReference>
<dbReference type="PhylomeDB" id="A0A0G4FY04"/>
<dbReference type="SUPFAM" id="SSF55103">
    <property type="entry name" value="FAD-linked oxidases, C-terminal domain"/>
    <property type="match status" value="1"/>
</dbReference>
<dbReference type="InterPro" id="IPR016164">
    <property type="entry name" value="FAD-linked_Oxase-like_C"/>
</dbReference>
<dbReference type="InParanoid" id="A0A0G4FY04"/>
<dbReference type="Gene3D" id="3.40.462.20">
    <property type="match status" value="1"/>
</dbReference>
<gene>
    <name evidence="7" type="ORF">Vbra_6026</name>
</gene>
<comment type="cofactor">
    <cofactor evidence="1">
        <name>FAD</name>
        <dbReference type="ChEBI" id="CHEBI:57692"/>
    </cofactor>
</comment>
<dbReference type="AlphaFoldDB" id="A0A0G4FY04"/>
<dbReference type="STRING" id="1169540.A0A0G4FY04"/>
<dbReference type="Gene3D" id="3.30.43.10">
    <property type="entry name" value="Uridine Diphospho-n-acetylenolpyruvylglucosamine Reductase, domain 2"/>
    <property type="match status" value="1"/>
</dbReference>
<evidence type="ECO:0000256" key="2">
    <source>
        <dbReference type="ARBA" id="ARBA00005466"/>
    </source>
</evidence>
<dbReference type="OMA" id="VEDNNWI"/>
<evidence type="ECO:0000313" key="7">
    <source>
        <dbReference type="EMBL" id="CEM20034.1"/>
    </source>
</evidence>
<dbReference type="OrthoDB" id="2151789at2759"/>
<dbReference type="InterPro" id="IPR016167">
    <property type="entry name" value="FAD-bd_PCMH_sub1"/>
</dbReference>
<dbReference type="InterPro" id="IPR050416">
    <property type="entry name" value="FAD-linked_Oxidoreductase"/>
</dbReference>
<comment type="similarity">
    <text evidence="2">Belongs to the oxygen-dependent FAD-linked oxidoreductase family.</text>
</comment>
<dbReference type="InterPro" id="IPR016169">
    <property type="entry name" value="FAD-bd_PCMH_sub2"/>
</dbReference>
<dbReference type="GO" id="GO:0016491">
    <property type="term" value="F:oxidoreductase activity"/>
    <property type="evidence" value="ECO:0007669"/>
    <property type="project" value="UniProtKB-KW"/>
</dbReference>
<accession>A0A0G4FY04</accession>
<dbReference type="InterPro" id="IPR016166">
    <property type="entry name" value="FAD-bd_PCMH"/>
</dbReference>
<dbReference type="Proteomes" id="UP000041254">
    <property type="component" value="Unassembled WGS sequence"/>
</dbReference>
<dbReference type="Pfam" id="PF08031">
    <property type="entry name" value="BBE"/>
    <property type="match status" value="1"/>
</dbReference>
<evidence type="ECO:0000256" key="1">
    <source>
        <dbReference type="ARBA" id="ARBA00001974"/>
    </source>
</evidence>
<dbReference type="EMBL" id="CDMY01000520">
    <property type="protein sequence ID" value="CEM20034.1"/>
    <property type="molecule type" value="Genomic_DNA"/>
</dbReference>
<evidence type="ECO:0000313" key="8">
    <source>
        <dbReference type="Proteomes" id="UP000041254"/>
    </source>
</evidence>
<protein>
    <recommendedName>
        <fullName evidence="6">FAD-binding PCMH-type domain-containing protein</fullName>
    </recommendedName>
</protein>
<evidence type="ECO:0000256" key="4">
    <source>
        <dbReference type="ARBA" id="ARBA00022827"/>
    </source>
</evidence>
<dbReference type="GO" id="GO:0071949">
    <property type="term" value="F:FAD binding"/>
    <property type="evidence" value="ECO:0007669"/>
    <property type="project" value="InterPro"/>
</dbReference>
<dbReference type="InterPro" id="IPR036318">
    <property type="entry name" value="FAD-bd_PCMH-like_sf"/>
</dbReference>
<evidence type="ECO:0000259" key="6">
    <source>
        <dbReference type="PROSITE" id="PS51387"/>
    </source>
</evidence>
<dbReference type="InterPro" id="IPR006094">
    <property type="entry name" value="Oxid_FAD_bind_N"/>
</dbReference>
<sequence length="460" mass="51234">MAPETKAYASASDVLQEEWEKLSRQLCGRVLTEKDKAYDEARLQWNLDLLKRPSHIIRCESVSDVQLAVKFCRKHSLEPTVAGGRHSPYCFKDDTVAIDLEGLHGVHVDTDKRIAHVQGGARLKHLDSECAIHGLHVVAGHNSTTGVAGLTLGGGVGYLSPFWGLTVDSFPSAQLVTAEGEIVEVSDDLHPELMWALRGSGWNYGIVTRFDFALRPVTTVFAGVAQWPLSYETSSMITELVRVVYDEFTDLALTVAFANPDGQQPIAICQPCALDPEKGQQDWESAKARVALPPPLMEQVGPRPYRELQAMMEPMQPPSHIYEKGWLIRDFTTQVADEVVDALAERPFPGCVMALAPFGKAANGVSDEATAFFNRKSRFWLLILGFFPEGADNRQKAMDWSRKAHGAFAEYSTGRYISVLGGIEEDKMDSIYGANLQRLQEVKRQWDPHNFFHHNRNVKP</sequence>
<proteinExistence type="inferred from homology"/>
<dbReference type="Gene3D" id="3.30.465.10">
    <property type="match status" value="1"/>
</dbReference>
<dbReference type="InterPro" id="IPR012951">
    <property type="entry name" value="BBE"/>
</dbReference>
<dbReference type="Pfam" id="PF01565">
    <property type="entry name" value="FAD_binding_4"/>
    <property type="match status" value="1"/>
</dbReference>
<reference evidence="7 8" key="1">
    <citation type="submission" date="2014-11" db="EMBL/GenBank/DDBJ databases">
        <authorList>
            <person name="Zhu J."/>
            <person name="Qi W."/>
            <person name="Song R."/>
        </authorList>
    </citation>
    <scope>NUCLEOTIDE SEQUENCE [LARGE SCALE GENOMIC DNA]</scope>
</reference>
<dbReference type="PANTHER" id="PTHR42973:SF39">
    <property type="entry name" value="FAD-BINDING PCMH-TYPE DOMAIN-CONTAINING PROTEIN"/>
    <property type="match status" value="1"/>
</dbReference>
<keyword evidence="5" id="KW-0560">Oxidoreductase</keyword>
<evidence type="ECO:0000256" key="3">
    <source>
        <dbReference type="ARBA" id="ARBA00022630"/>
    </source>
</evidence>
<name>A0A0G4FY04_VITBC</name>
<dbReference type="VEuPathDB" id="CryptoDB:Vbra_6026"/>
<dbReference type="PANTHER" id="PTHR42973">
    <property type="entry name" value="BINDING OXIDOREDUCTASE, PUTATIVE (AFU_ORTHOLOGUE AFUA_1G17690)-RELATED"/>
    <property type="match status" value="1"/>
</dbReference>
<organism evidence="7 8">
    <name type="scientific">Vitrella brassicaformis (strain CCMP3155)</name>
    <dbReference type="NCBI Taxonomy" id="1169540"/>
    <lineage>
        <taxon>Eukaryota</taxon>
        <taxon>Sar</taxon>
        <taxon>Alveolata</taxon>
        <taxon>Colpodellida</taxon>
        <taxon>Vitrellaceae</taxon>
        <taxon>Vitrella</taxon>
    </lineage>
</organism>
<keyword evidence="8" id="KW-1185">Reference proteome</keyword>
<keyword evidence="3" id="KW-0285">Flavoprotein</keyword>
<keyword evidence="4" id="KW-0274">FAD</keyword>